<dbReference type="FunFam" id="3.20.20.330:FF:000003">
    <property type="entry name" value="Betaine--homocysteine S-methyltransferase 1"/>
    <property type="match status" value="1"/>
</dbReference>
<feature type="domain" description="Hcy-binding" evidence="8">
    <location>
        <begin position="51"/>
        <end position="346"/>
    </location>
</feature>
<dbReference type="InterPro" id="IPR017226">
    <property type="entry name" value="BHMT-like"/>
</dbReference>
<keyword evidence="3 7" id="KW-0808">Transferase</keyword>
<evidence type="ECO:0000313" key="9">
    <source>
        <dbReference type="EMBL" id="KAJ7373209.1"/>
    </source>
</evidence>
<dbReference type="InterPro" id="IPR036589">
    <property type="entry name" value="HCY_dom_sf"/>
</dbReference>
<feature type="binding site" evidence="6 7">
    <location>
        <position position="249"/>
    </location>
    <ligand>
        <name>Zn(2+)</name>
        <dbReference type="ChEBI" id="CHEBI:29105"/>
    </ligand>
</feature>
<sequence>MITNCRQLVPFLRRSAAIYNTRDVIASAHCALRSRLSSNQSASFSTDRKKGSVLDRLNAGDVLVGDGGMTFCLEKRGYVKAGPWTPECTVESPEAVRQLHREFLRAGADIIQAFTFSMDDNAIDEKNEEINQSACDLAKGVAHEGGVFCAGSICQTAKLYVQGAGKELIQKRFEEQIAIFLKNDMDVLIAEFFEYAEEAEWVVEVMKATGKPTAITLCIGPQGDGANVSPGECAVRLARAGADIIGVNCKFDPFTSMETIRLMKEALDKEGLNPYMMIQPVGYHTPDAGRAGFSSLPELPFALEPRTLTRWDVHKYARQAYDMGVRYIGGCCGFEPYHIRAIAEELAPERGFLPVASEKHEPWGAGFKNHPKEWMSRRTNRAYWENLEPATGRPYSPALTKFDGPA</sequence>
<dbReference type="GO" id="GO:0008270">
    <property type="term" value="F:zinc ion binding"/>
    <property type="evidence" value="ECO:0007669"/>
    <property type="project" value="InterPro"/>
</dbReference>
<proteinExistence type="predicted"/>
<keyword evidence="5 6" id="KW-0862">Zinc</keyword>
<evidence type="ECO:0000256" key="3">
    <source>
        <dbReference type="ARBA" id="ARBA00022679"/>
    </source>
</evidence>
<comment type="cofactor">
    <cofactor evidence="6">
        <name>Zn(2+)</name>
        <dbReference type="ChEBI" id="CHEBI:29105"/>
    </cofactor>
    <text evidence="6">Binds 1 zinc ion per subunit.</text>
</comment>
<keyword evidence="10" id="KW-1185">Reference proteome</keyword>
<evidence type="ECO:0000313" key="10">
    <source>
        <dbReference type="Proteomes" id="UP001163046"/>
    </source>
</evidence>
<dbReference type="PROSITE" id="PS50970">
    <property type="entry name" value="HCY"/>
    <property type="match status" value="1"/>
</dbReference>
<name>A0A9W9Z4K5_9CNID</name>
<dbReference type="GO" id="GO:0009086">
    <property type="term" value="P:methionine biosynthetic process"/>
    <property type="evidence" value="ECO:0007669"/>
    <property type="project" value="InterPro"/>
</dbReference>
<dbReference type="EMBL" id="MU826832">
    <property type="protein sequence ID" value="KAJ7373209.1"/>
    <property type="molecule type" value="Genomic_DNA"/>
</dbReference>
<dbReference type="SUPFAM" id="SSF82282">
    <property type="entry name" value="Homocysteine S-methyltransferase"/>
    <property type="match status" value="1"/>
</dbReference>
<dbReference type="AlphaFoldDB" id="A0A9W9Z4K5"/>
<dbReference type="GO" id="GO:0032259">
    <property type="term" value="P:methylation"/>
    <property type="evidence" value="ECO:0007669"/>
    <property type="project" value="UniProtKB-KW"/>
</dbReference>
<dbReference type="PANTHER" id="PTHR46120">
    <property type="entry name" value="BETAINE--HOMOCYSTEINE S-METHYLTRANSFERASE 1"/>
    <property type="match status" value="1"/>
</dbReference>
<comment type="caution">
    <text evidence="9">The sequence shown here is derived from an EMBL/GenBank/DDBJ whole genome shotgun (WGS) entry which is preliminary data.</text>
</comment>
<keyword evidence="4 6" id="KW-0479">Metal-binding</keyword>
<dbReference type="OrthoDB" id="261426at2759"/>
<comment type="pathway">
    <text evidence="1">Amino-acid biosynthesis; L-methionine biosynthesis via de novo pathway; L-methionine from L-homocysteine (BhmT route): step 1/1.</text>
</comment>
<organism evidence="9 10">
    <name type="scientific">Desmophyllum pertusum</name>
    <dbReference type="NCBI Taxonomy" id="174260"/>
    <lineage>
        <taxon>Eukaryota</taxon>
        <taxon>Metazoa</taxon>
        <taxon>Cnidaria</taxon>
        <taxon>Anthozoa</taxon>
        <taxon>Hexacorallia</taxon>
        <taxon>Scleractinia</taxon>
        <taxon>Caryophylliina</taxon>
        <taxon>Caryophylliidae</taxon>
        <taxon>Desmophyllum</taxon>
    </lineage>
</organism>
<dbReference type="Pfam" id="PF02574">
    <property type="entry name" value="S-methyl_trans"/>
    <property type="match status" value="1"/>
</dbReference>
<accession>A0A9W9Z4K5</accession>
<dbReference type="InterPro" id="IPR051524">
    <property type="entry name" value="BHMT"/>
</dbReference>
<dbReference type="PANTHER" id="PTHR46120:SF1">
    <property type="entry name" value="HCY-BINDING DOMAIN-CONTAINING PROTEIN"/>
    <property type="match status" value="1"/>
</dbReference>
<keyword evidence="2 7" id="KW-0489">Methyltransferase</keyword>
<dbReference type="InterPro" id="IPR003726">
    <property type="entry name" value="HCY_dom"/>
</dbReference>
<dbReference type="Gene3D" id="3.20.20.330">
    <property type="entry name" value="Homocysteine-binding-like domain"/>
    <property type="match status" value="1"/>
</dbReference>
<evidence type="ECO:0000256" key="1">
    <source>
        <dbReference type="ARBA" id="ARBA00005137"/>
    </source>
</evidence>
<feature type="binding site" evidence="6 7">
    <location>
        <position position="331"/>
    </location>
    <ligand>
        <name>Zn(2+)</name>
        <dbReference type="ChEBI" id="CHEBI:29105"/>
    </ligand>
</feature>
<evidence type="ECO:0000259" key="8">
    <source>
        <dbReference type="PROSITE" id="PS50970"/>
    </source>
</evidence>
<dbReference type="Proteomes" id="UP001163046">
    <property type="component" value="Unassembled WGS sequence"/>
</dbReference>
<feature type="binding site" evidence="6 7">
    <location>
        <position position="332"/>
    </location>
    <ligand>
        <name>Zn(2+)</name>
        <dbReference type="ChEBI" id="CHEBI:29105"/>
    </ligand>
</feature>
<protein>
    <recommendedName>
        <fullName evidence="8">Hcy-binding domain-containing protein</fullName>
    </recommendedName>
</protein>
<gene>
    <name evidence="9" type="ORF">OS493_014357</name>
</gene>
<evidence type="ECO:0000256" key="2">
    <source>
        <dbReference type="ARBA" id="ARBA00022603"/>
    </source>
</evidence>
<evidence type="ECO:0000256" key="5">
    <source>
        <dbReference type="ARBA" id="ARBA00022833"/>
    </source>
</evidence>
<evidence type="ECO:0000256" key="7">
    <source>
        <dbReference type="PROSITE-ProRule" id="PRU00333"/>
    </source>
</evidence>
<dbReference type="PIRSF" id="PIRSF037505">
    <property type="entry name" value="Betaine_HMT"/>
    <property type="match status" value="1"/>
</dbReference>
<reference evidence="9" key="1">
    <citation type="submission" date="2023-01" db="EMBL/GenBank/DDBJ databases">
        <title>Genome assembly of the deep-sea coral Lophelia pertusa.</title>
        <authorList>
            <person name="Herrera S."/>
            <person name="Cordes E."/>
        </authorList>
    </citation>
    <scope>NUCLEOTIDE SEQUENCE</scope>
    <source>
        <strain evidence="9">USNM1676648</strain>
        <tissue evidence="9">Polyp</tissue>
    </source>
</reference>
<dbReference type="GO" id="GO:0047150">
    <property type="term" value="F:betaine-homocysteine S-methyltransferase activity"/>
    <property type="evidence" value="ECO:0007669"/>
    <property type="project" value="TreeGrafter"/>
</dbReference>
<evidence type="ECO:0000256" key="6">
    <source>
        <dbReference type="PIRSR" id="PIRSR037505-2"/>
    </source>
</evidence>
<evidence type="ECO:0000256" key="4">
    <source>
        <dbReference type="ARBA" id="ARBA00022723"/>
    </source>
</evidence>